<evidence type="ECO:0008006" key="3">
    <source>
        <dbReference type="Google" id="ProtNLM"/>
    </source>
</evidence>
<protein>
    <recommendedName>
        <fullName evidence="3">Regulatory protein, FmdB family</fullName>
    </recommendedName>
</protein>
<dbReference type="EMBL" id="JAQIBD010000001">
    <property type="protein sequence ID" value="MDM5270852.1"/>
    <property type="molecule type" value="Genomic_DNA"/>
</dbReference>
<keyword evidence="2" id="KW-1185">Reference proteome</keyword>
<reference evidence="1" key="1">
    <citation type="submission" date="2023-01" db="EMBL/GenBank/DDBJ databases">
        <title>Sulfurovum sp. zt1-1 genome assembly.</title>
        <authorList>
            <person name="Wang J."/>
        </authorList>
    </citation>
    <scope>NUCLEOTIDE SEQUENCE</scope>
    <source>
        <strain evidence="1">Zt1-1</strain>
    </source>
</reference>
<evidence type="ECO:0000313" key="1">
    <source>
        <dbReference type="EMBL" id="MDM5270852.1"/>
    </source>
</evidence>
<organism evidence="1 2">
    <name type="scientific">Sulfurovum zhangzhouensis</name>
    <dbReference type="NCBI Taxonomy" id="3019067"/>
    <lineage>
        <taxon>Bacteria</taxon>
        <taxon>Pseudomonadati</taxon>
        <taxon>Campylobacterota</taxon>
        <taxon>Epsilonproteobacteria</taxon>
        <taxon>Campylobacterales</taxon>
        <taxon>Sulfurovaceae</taxon>
        <taxon>Sulfurovum</taxon>
    </lineage>
</organism>
<sequence length="61" mass="6924">METYFYCQSCDQKITIDQLALLNEGKCPSCSSMEGFSTVPKDENDSFEQVTVLNDTDFLDQ</sequence>
<accession>A0ABT7QVI9</accession>
<comment type="caution">
    <text evidence="1">The sequence shown here is derived from an EMBL/GenBank/DDBJ whole genome shotgun (WGS) entry which is preliminary data.</text>
</comment>
<dbReference type="Proteomes" id="UP001169069">
    <property type="component" value="Unassembled WGS sequence"/>
</dbReference>
<gene>
    <name evidence="1" type="ORF">PGH07_01520</name>
</gene>
<proteinExistence type="predicted"/>
<name>A0ABT7QVI9_9BACT</name>
<dbReference type="RefSeq" id="WP_289412128.1">
    <property type="nucleotide sequence ID" value="NZ_JAQIBD010000001.1"/>
</dbReference>
<evidence type="ECO:0000313" key="2">
    <source>
        <dbReference type="Proteomes" id="UP001169069"/>
    </source>
</evidence>